<evidence type="ECO:0000256" key="1">
    <source>
        <dbReference type="ARBA" id="ARBA00000098"/>
    </source>
</evidence>
<evidence type="ECO:0000256" key="3">
    <source>
        <dbReference type="ARBA" id="ARBA00010136"/>
    </source>
</evidence>
<dbReference type="EC" id="3.4.11.2" evidence="4"/>
<accession>A0ABY2QGP6</accession>
<comment type="cofactor">
    <cofactor evidence="2">
        <name>Zn(2+)</name>
        <dbReference type="ChEBI" id="CHEBI:29105"/>
    </cofactor>
</comment>
<comment type="caution">
    <text evidence="13">The sequence shown here is derived from an EMBL/GenBank/DDBJ whole genome shotgun (WGS) entry which is preliminary data.</text>
</comment>
<dbReference type="InterPro" id="IPR042097">
    <property type="entry name" value="Aminopeptidase_N-like_N_sf"/>
</dbReference>
<dbReference type="SUPFAM" id="SSF55486">
    <property type="entry name" value="Metalloproteases ('zincins'), catalytic domain"/>
    <property type="match status" value="1"/>
</dbReference>
<keyword evidence="14" id="KW-1185">Reference proteome</keyword>
<dbReference type="SUPFAM" id="SSF63737">
    <property type="entry name" value="Leukotriene A4 hydrolase N-terminal domain"/>
    <property type="match status" value="1"/>
</dbReference>
<dbReference type="EMBL" id="SSTI01000012">
    <property type="protein sequence ID" value="THG38112.1"/>
    <property type="molecule type" value="Genomic_DNA"/>
</dbReference>
<dbReference type="InterPro" id="IPR001930">
    <property type="entry name" value="Peptidase_M1"/>
</dbReference>
<evidence type="ECO:0000256" key="10">
    <source>
        <dbReference type="ARBA" id="ARBA00022833"/>
    </source>
</evidence>
<reference evidence="13 14" key="1">
    <citation type="submission" date="2019-04" db="EMBL/GenBank/DDBJ databases">
        <title>Microbes associate with the intestines of laboratory mice.</title>
        <authorList>
            <person name="Navarre W."/>
            <person name="Wong E."/>
            <person name="Huang K.C."/>
            <person name="Tropini C."/>
            <person name="Ng K."/>
            <person name="Yu B."/>
        </authorList>
    </citation>
    <scope>NUCLEOTIDE SEQUENCE [LARGE SCALE GENOMIC DNA]</scope>
    <source>
        <strain evidence="13 14">NM83_B4-11</strain>
    </source>
</reference>
<dbReference type="Pfam" id="PF01433">
    <property type="entry name" value="Peptidase_M1"/>
    <property type="match status" value="1"/>
</dbReference>
<evidence type="ECO:0000256" key="7">
    <source>
        <dbReference type="ARBA" id="ARBA00022670"/>
    </source>
</evidence>
<evidence type="ECO:0000256" key="8">
    <source>
        <dbReference type="ARBA" id="ARBA00022723"/>
    </source>
</evidence>
<organism evidence="13 14">
    <name type="scientific">Sphingomonas olei</name>
    <dbReference type="NCBI Taxonomy" id="1886787"/>
    <lineage>
        <taxon>Bacteria</taxon>
        <taxon>Pseudomonadati</taxon>
        <taxon>Pseudomonadota</taxon>
        <taxon>Alphaproteobacteria</taxon>
        <taxon>Sphingomonadales</taxon>
        <taxon>Sphingomonadaceae</taxon>
        <taxon>Sphingomonas</taxon>
    </lineage>
</organism>
<evidence type="ECO:0000256" key="6">
    <source>
        <dbReference type="ARBA" id="ARBA00022438"/>
    </source>
</evidence>
<keyword evidence="9" id="KW-0378">Hydrolase</keyword>
<evidence type="ECO:0000256" key="9">
    <source>
        <dbReference type="ARBA" id="ARBA00022801"/>
    </source>
</evidence>
<sequence length="561" mass="62931">MISLLLLIAAASSLPDKGQPPLTAQTRMSGGPRPAEQTAVRFDHADLSFEVVPRQRRIRGDALLTFTARAPLARLVIDLDRNLPVSSIAIDGSPLSKRAWSNPEGQLVIALPKPLAAGEKVQARITYGGTPHVALNAPWDDGIVWSSTPDGRPWVATTTQGYGCDQLWPCLDFPSGEPALVDLHITVPPGLKAPSNGRLIGVDTLSDGRTRWNWRARQPNTYAIALAVGPFEELTGTYRSRYGNEIPLYYWYLPGKTEQAKALFAEFAPTLDFFEQVIGPYPFADEKVGVVETPHMGMEHQTINAYGNNYAKAPEGFDWLFHHEFAHEWFGNQVTAANWDDYWLHEGFAQYMQPLYGLWREGDARYLTMLETQRNRITNRAPIVRDKLLSEEEVYEPSLGGAGTDIYYKGALTLHTLRGLIGDDAFYRAVRRLVYGRKDPAPGNFRPRFGSTREFEAIVKEESGQDLGWFFDAYLRRAELPDLTVRRDGDTLRLEWREGSRFPMPMEVKIGDRVERIAMAGGSGTLTVPAGQHVVVDPMARVLRRSSAVEQYQTWQARARQ</sequence>
<keyword evidence="7" id="KW-0645">Protease</keyword>
<name>A0ABY2QGP6_9SPHN</name>
<feature type="domain" description="Peptidase M1 membrane alanine aminopeptidase" evidence="12">
    <location>
        <begin position="319"/>
        <end position="472"/>
    </location>
</feature>
<dbReference type="PANTHER" id="PTHR11533">
    <property type="entry name" value="PROTEASE M1 ZINC METALLOPROTEASE"/>
    <property type="match status" value="1"/>
</dbReference>
<evidence type="ECO:0000256" key="5">
    <source>
        <dbReference type="ARBA" id="ARBA00015611"/>
    </source>
</evidence>
<proteinExistence type="inferred from homology"/>
<comment type="similarity">
    <text evidence="3">Belongs to the peptidase M1 family.</text>
</comment>
<keyword evidence="11" id="KW-0482">Metalloprotease</keyword>
<gene>
    <name evidence="13" type="ORF">E5988_14835</name>
</gene>
<keyword evidence="10" id="KW-0862">Zinc</keyword>
<keyword evidence="6" id="KW-0031">Aminopeptidase</keyword>
<evidence type="ECO:0000313" key="13">
    <source>
        <dbReference type="EMBL" id="THG38112.1"/>
    </source>
</evidence>
<dbReference type="InterPro" id="IPR027268">
    <property type="entry name" value="Peptidase_M4/M1_CTD_sf"/>
</dbReference>
<protein>
    <recommendedName>
        <fullName evidence="5">Aminopeptidase N</fullName>
        <ecNumber evidence="4">3.4.11.2</ecNumber>
    </recommendedName>
</protein>
<keyword evidence="8" id="KW-0479">Metal-binding</keyword>
<dbReference type="Gene3D" id="2.60.40.1730">
    <property type="entry name" value="tricorn interacting facor f3 domain"/>
    <property type="match status" value="1"/>
</dbReference>
<dbReference type="InterPro" id="IPR014782">
    <property type="entry name" value="Peptidase_M1_dom"/>
</dbReference>
<dbReference type="PANTHER" id="PTHR11533:SF174">
    <property type="entry name" value="PUROMYCIN-SENSITIVE AMINOPEPTIDASE-RELATED"/>
    <property type="match status" value="1"/>
</dbReference>
<comment type="catalytic activity">
    <reaction evidence="1">
        <text>Release of an N-terminal amino acid, Xaa-|-Yaa- from a peptide, amide or arylamide. Xaa is preferably Ala, but may be most amino acids including Pro (slow action). When a terminal hydrophobic residue is followed by a prolyl residue, the two may be released as an intact Xaa-Pro dipeptide.</text>
        <dbReference type="EC" id="3.4.11.2"/>
    </reaction>
</comment>
<evidence type="ECO:0000256" key="11">
    <source>
        <dbReference type="ARBA" id="ARBA00023049"/>
    </source>
</evidence>
<dbReference type="InterPro" id="IPR050344">
    <property type="entry name" value="Peptidase_M1_aminopeptidases"/>
</dbReference>
<evidence type="ECO:0000259" key="12">
    <source>
        <dbReference type="Pfam" id="PF01433"/>
    </source>
</evidence>
<evidence type="ECO:0000256" key="4">
    <source>
        <dbReference type="ARBA" id="ARBA00012564"/>
    </source>
</evidence>
<dbReference type="CDD" id="cd09603">
    <property type="entry name" value="M1_APN_like"/>
    <property type="match status" value="1"/>
</dbReference>
<dbReference type="Proteomes" id="UP000308038">
    <property type="component" value="Unassembled WGS sequence"/>
</dbReference>
<dbReference type="RefSeq" id="WP_136452181.1">
    <property type="nucleotide sequence ID" value="NZ_SSTI01000012.1"/>
</dbReference>
<evidence type="ECO:0000256" key="2">
    <source>
        <dbReference type="ARBA" id="ARBA00001947"/>
    </source>
</evidence>
<dbReference type="Gene3D" id="1.10.390.10">
    <property type="entry name" value="Neutral Protease Domain 2"/>
    <property type="match status" value="1"/>
</dbReference>
<dbReference type="PRINTS" id="PR00756">
    <property type="entry name" value="ALADIPTASE"/>
</dbReference>
<evidence type="ECO:0000313" key="14">
    <source>
        <dbReference type="Proteomes" id="UP000308038"/>
    </source>
</evidence>